<reference evidence="7 8" key="1">
    <citation type="submission" date="2019-01" db="EMBL/GenBank/DDBJ databases">
        <title>Genome sequencing of strain FW10M-9.</title>
        <authorList>
            <person name="Heo J."/>
            <person name="Kim S.-J."/>
            <person name="Kim J.-S."/>
            <person name="Hong S.-B."/>
            <person name="Kwon S.-W."/>
        </authorList>
    </citation>
    <scope>NUCLEOTIDE SEQUENCE [LARGE SCALE GENOMIC DNA]</scope>
    <source>
        <strain evidence="7 8">FW10M-9</strain>
    </source>
</reference>
<accession>A0A4P6FC60</accession>
<feature type="transmembrane region" description="Helical" evidence="6">
    <location>
        <begin position="131"/>
        <end position="152"/>
    </location>
</feature>
<evidence type="ECO:0000256" key="2">
    <source>
        <dbReference type="ARBA" id="ARBA00007375"/>
    </source>
</evidence>
<comment type="similarity">
    <text evidence="2">Belongs to the TMEM86 family.</text>
</comment>
<organism evidence="7 8">
    <name type="scientific">Xylanimonas protaetiae</name>
    <dbReference type="NCBI Taxonomy" id="2509457"/>
    <lineage>
        <taxon>Bacteria</taxon>
        <taxon>Bacillati</taxon>
        <taxon>Actinomycetota</taxon>
        <taxon>Actinomycetes</taxon>
        <taxon>Micrococcales</taxon>
        <taxon>Promicromonosporaceae</taxon>
        <taxon>Xylanimonas</taxon>
    </lineage>
</organism>
<feature type="transmembrane region" description="Helical" evidence="6">
    <location>
        <begin position="79"/>
        <end position="98"/>
    </location>
</feature>
<evidence type="ECO:0000256" key="3">
    <source>
        <dbReference type="ARBA" id="ARBA00022692"/>
    </source>
</evidence>
<keyword evidence="3 6" id="KW-0812">Transmembrane</keyword>
<dbReference type="Proteomes" id="UP000292118">
    <property type="component" value="Chromosome"/>
</dbReference>
<dbReference type="InterPro" id="IPR012506">
    <property type="entry name" value="TMEM86B-like"/>
</dbReference>
<evidence type="ECO:0000313" key="7">
    <source>
        <dbReference type="EMBL" id="QAY71919.1"/>
    </source>
</evidence>
<keyword evidence="5 6" id="KW-0472">Membrane</keyword>
<evidence type="ECO:0000256" key="1">
    <source>
        <dbReference type="ARBA" id="ARBA00004141"/>
    </source>
</evidence>
<dbReference type="GO" id="GO:0016020">
    <property type="term" value="C:membrane"/>
    <property type="evidence" value="ECO:0007669"/>
    <property type="project" value="UniProtKB-SubCell"/>
</dbReference>
<proteinExistence type="inferred from homology"/>
<feature type="transmembrane region" description="Helical" evidence="6">
    <location>
        <begin position="104"/>
        <end position="124"/>
    </location>
</feature>
<name>A0A4P6FC60_9MICO</name>
<comment type="subcellular location">
    <subcellularLocation>
        <location evidence="1">Membrane</location>
        <topology evidence="1">Multi-pass membrane protein</topology>
    </subcellularLocation>
</comment>
<evidence type="ECO:0000313" key="8">
    <source>
        <dbReference type="Proteomes" id="UP000292118"/>
    </source>
</evidence>
<dbReference type="Pfam" id="PF07947">
    <property type="entry name" value="YhhN"/>
    <property type="match status" value="1"/>
</dbReference>
<keyword evidence="8" id="KW-1185">Reference proteome</keyword>
<dbReference type="AlphaFoldDB" id="A0A4P6FC60"/>
<protein>
    <submittedName>
        <fullName evidence="7">Lysoplasmalogenase</fullName>
    </submittedName>
</protein>
<evidence type="ECO:0000256" key="5">
    <source>
        <dbReference type="ARBA" id="ARBA00023136"/>
    </source>
</evidence>
<dbReference type="PANTHER" id="PTHR31885:SF6">
    <property type="entry name" value="GH04784P"/>
    <property type="match status" value="1"/>
</dbReference>
<keyword evidence="4 6" id="KW-1133">Transmembrane helix</keyword>
<evidence type="ECO:0000256" key="4">
    <source>
        <dbReference type="ARBA" id="ARBA00022989"/>
    </source>
</evidence>
<dbReference type="EMBL" id="CP035493">
    <property type="protein sequence ID" value="QAY71919.1"/>
    <property type="molecule type" value="Genomic_DNA"/>
</dbReference>
<sequence>MPPLAAALWTATAPPRPRLVQLAVVALLCSWAGDTVPSFVPGDAAFPAMMGVFLCAQLVYVAAFWPYRDRSVLRRARGVVALYAVVYLAVVVGASQGLPPGPAAVVMVVGLVVYGAALVTMAVLATGVDRLAAAGGAVFLVSDGLIGLAQGLPETVDALPPGGHAFLVMLTYVVAQTLLAAGVRRRSVAGQRVGGRG</sequence>
<dbReference type="OrthoDB" id="4227931at2"/>
<feature type="transmembrane region" description="Helical" evidence="6">
    <location>
        <begin position="46"/>
        <end position="67"/>
    </location>
</feature>
<gene>
    <name evidence="7" type="ORF">ET471_15465</name>
</gene>
<dbReference type="GO" id="GO:0016787">
    <property type="term" value="F:hydrolase activity"/>
    <property type="evidence" value="ECO:0007669"/>
    <property type="project" value="TreeGrafter"/>
</dbReference>
<feature type="transmembrane region" description="Helical" evidence="6">
    <location>
        <begin position="164"/>
        <end position="183"/>
    </location>
</feature>
<evidence type="ECO:0000256" key="6">
    <source>
        <dbReference type="SAM" id="Phobius"/>
    </source>
</evidence>
<dbReference type="PANTHER" id="PTHR31885">
    <property type="entry name" value="GH04784P"/>
    <property type="match status" value="1"/>
</dbReference>
<dbReference type="KEGG" id="xya:ET471_15465"/>